<accession>A0A369JQR7</accession>
<gene>
    <name evidence="1" type="ORF">Hypma_011673</name>
</gene>
<reference evidence="1" key="1">
    <citation type="submission" date="2018-04" db="EMBL/GenBank/DDBJ databases">
        <title>Whole genome sequencing of Hypsizygus marmoreus.</title>
        <authorList>
            <person name="Choi I.-G."/>
            <person name="Min B."/>
            <person name="Kim J.-G."/>
            <person name="Kim S."/>
            <person name="Oh Y.-L."/>
            <person name="Kong W.-S."/>
            <person name="Park H."/>
            <person name="Jeong J."/>
            <person name="Song E.-S."/>
        </authorList>
    </citation>
    <scope>NUCLEOTIDE SEQUENCE [LARGE SCALE GENOMIC DNA]</scope>
    <source>
        <strain evidence="1">51987-8</strain>
    </source>
</reference>
<name>A0A369JQR7_HYPMA</name>
<dbReference type="InParanoid" id="A0A369JQR7"/>
<dbReference type="STRING" id="39966.A0A369JQR7"/>
<dbReference type="EMBL" id="LUEZ02000055">
    <property type="protein sequence ID" value="RDB21136.1"/>
    <property type="molecule type" value="Genomic_DNA"/>
</dbReference>
<comment type="caution">
    <text evidence="1">The sequence shown here is derived from an EMBL/GenBank/DDBJ whole genome shotgun (WGS) entry which is preliminary data.</text>
</comment>
<keyword evidence="2" id="KW-1185">Reference proteome</keyword>
<dbReference type="Proteomes" id="UP000076154">
    <property type="component" value="Unassembled WGS sequence"/>
</dbReference>
<evidence type="ECO:0000313" key="2">
    <source>
        <dbReference type="Proteomes" id="UP000076154"/>
    </source>
</evidence>
<sequence>MFHDMKSTPLSPSKGKAKERRNWQTGWWDFEPLAEQSRRPVEWSQSSVIFTAHPTQPLLTARHFSSSKQFTIPSPAPVASAPGSYEPPTVISVAPGDDWLFAYFPRRDGDGTGCLWKRGAQVDSWNVKESWSLAQGAGVVAASWLGTPREWVVSSTGASTRLPPRGPRTPVSSPTLILVTQDNRINVCFFRYYVPHLKIMSCSLTQPGITMEAQPNLGTDKGASSVRQCFRAAIGLAYNDTSILIATRSYILPPPMTNASQFDATHPTLPGEMPPDLLLEDESMGWECCGEELNINLCEVQLRFNGLQMSLYVEPLPPIVHAGASLVDLNFICTPPPETEQPSLSPKMKKNSEQKGHTYLASAYLDFGDYASTPKSELVLHTITRQPPTINSNSNKSTWIYHKNAVRSFTPSVLTFVSPCSWLGEEGRNLVYAGIVDTFGTLRKPSLKRKEAIIGRIRALNLSDLTDNDLQPSPILSTLDRVGQDLPLNAAPSPNGALICTVSSSLWPVQTSIHTSPRPRASEDVSGLSIPPLAAALAAATFARKTASDITHALSLATTPISEVSDTLHHAINILENNQNGIPNSFILPFLGEAMVVYRHRATNVTDNKEKDLLTARWKIAHDICSLAACNRAFEDCQDGDTYDLDAVWQLIGLSTWVVSLTERIMRECVLSCDVRAHGTEPQPPSAGTSTPLNAPILLFLGHPFAFQNFGTALGHVTRYRAYLGSLSAKGEVAQIARDVLIDLVDSSGVDFAALGTLLVSLVQECQALDGDTCREALAACQPTPAMQPYLSNAVNKVAYSKVLNKPTLFIKPYDLVDGVGRSSIAPRKDKDKDVVSKGVLNGQVPSLTCLSCGGKSEVGVDVSLPGITSLRWRGWEKMWSLRCICGGSWTSIAT</sequence>
<dbReference type="OrthoDB" id="2535907at2759"/>
<dbReference type="AlphaFoldDB" id="A0A369JQR7"/>
<evidence type="ECO:0000313" key="1">
    <source>
        <dbReference type="EMBL" id="RDB21136.1"/>
    </source>
</evidence>
<organism evidence="1 2">
    <name type="scientific">Hypsizygus marmoreus</name>
    <name type="common">White beech mushroom</name>
    <name type="synonym">Agaricus marmoreus</name>
    <dbReference type="NCBI Taxonomy" id="39966"/>
    <lineage>
        <taxon>Eukaryota</taxon>
        <taxon>Fungi</taxon>
        <taxon>Dikarya</taxon>
        <taxon>Basidiomycota</taxon>
        <taxon>Agaricomycotina</taxon>
        <taxon>Agaricomycetes</taxon>
        <taxon>Agaricomycetidae</taxon>
        <taxon>Agaricales</taxon>
        <taxon>Tricholomatineae</taxon>
        <taxon>Lyophyllaceae</taxon>
        <taxon>Hypsizygus</taxon>
    </lineage>
</organism>
<evidence type="ECO:0008006" key="3">
    <source>
        <dbReference type="Google" id="ProtNLM"/>
    </source>
</evidence>
<protein>
    <recommendedName>
        <fullName evidence="3">Mediator of RNA polymerase II transcription subunit 16</fullName>
    </recommendedName>
</protein>
<proteinExistence type="predicted"/>